<dbReference type="InterPro" id="IPR003593">
    <property type="entry name" value="AAA+_ATPase"/>
</dbReference>
<proteinExistence type="inferred from homology"/>
<dbReference type="Proteomes" id="UP000823824">
    <property type="component" value="Unassembled WGS sequence"/>
</dbReference>
<comment type="caution">
    <text evidence="6">The sequence shown here is derived from an EMBL/GenBank/DDBJ whole genome shotgun (WGS) entry which is preliminary data.</text>
</comment>
<evidence type="ECO:0000259" key="5">
    <source>
        <dbReference type="PROSITE" id="PS50893"/>
    </source>
</evidence>
<keyword evidence="3" id="KW-0547">Nucleotide-binding</keyword>
<evidence type="ECO:0000256" key="1">
    <source>
        <dbReference type="ARBA" id="ARBA00005417"/>
    </source>
</evidence>
<evidence type="ECO:0000256" key="3">
    <source>
        <dbReference type="ARBA" id="ARBA00022741"/>
    </source>
</evidence>
<reference evidence="6" key="1">
    <citation type="journal article" date="2021" name="PeerJ">
        <title>Extensive microbial diversity within the chicken gut microbiome revealed by metagenomics and culture.</title>
        <authorList>
            <person name="Gilroy R."/>
            <person name="Ravi A."/>
            <person name="Getino M."/>
            <person name="Pursley I."/>
            <person name="Horton D.L."/>
            <person name="Alikhan N.F."/>
            <person name="Baker D."/>
            <person name="Gharbi K."/>
            <person name="Hall N."/>
            <person name="Watson M."/>
            <person name="Adriaenssens E.M."/>
            <person name="Foster-Nyarko E."/>
            <person name="Jarju S."/>
            <person name="Secka A."/>
            <person name="Antonio M."/>
            <person name="Oren A."/>
            <person name="Chaudhuri R.R."/>
            <person name="La Ragione R."/>
            <person name="Hildebrand F."/>
            <person name="Pallen M.J."/>
        </authorList>
    </citation>
    <scope>NUCLEOTIDE SEQUENCE</scope>
    <source>
        <strain evidence="6">ChiBcec18-1249</strain>
    </source>
</reference>
<dbReference type="SUPFAM" id="SSF52540">
    <property type="entry name" value="P-loop containing nucleoside triphosphate hydrolases"/>
    <property type="match status" value="1"/>
</dbReference>
<comment type="similarity">
    <text evidence="1">Belongs to the ABC transporter superfamily.</text>
</comment>
<gene>
    <name evidence="6" type="ORF">H9787_11965</name>
</gene>
<name>A0A9D2RSU2_9FIRM</name>
<keyword evidence="2" id="KW-0813">Transport</keyword>
<dbReference type="InterPro" id="IPR003439">
    <property type="entry name" value="ABC_transporter-like_ATP-bd"/>
</dbReference>
<dbReference type="InterPro" id="IPR017871">
    <property type="entry name" value="ABC_transporter-like_CS"/>
</dbReference>
<evidence type="ECO:0000256" key="2">
    <source>
        <dbReference type="ARBA" id="ARBA00022448"/>
    </source>
</evidence>
<dbReference type="GO" id="GO:0016887">
    <property type="term" value="F:ATP hydrolysis activity"/>
    <property type="evidence" value="ECO:0007669"/>
    <property type="project" value="InterPro"/>
</dbReference>
<dbReference type="AlphaFoldDB" id="A0A9D2RSU2"/>
<evidence type="ECO:0000313" key="7">
    <source>
        <dbReference type="Proteomes" id="UP000823824"/>
    </source>
</evidence>
<keyword evidence="4 6" id="KW-0067">ATP-binding</keyword>
<dbReference type="PANTHER" id="PTHR43335">
    <property type="entry name" value="ABC TRANSPORTER, ATP-BINDING PROTEIN"/>
    <property type="match status" value="1"/>
</dbReference>
<dbReference type="PROSITE" id="PS50893">
    <property type="entry name" value="ABC_TRANSPORTER_2"/>
    <property type="match status" value="1"/>
</dbReference>
<dbReference type="InterPro" id="IPR027417">
    <property type="entry name" value="P-loop_NTPase"/>
</dbReference>
<reference evidence="6" key="2">
    <citation type="submission" date="2021-04" db="EMBL/GenBank/DDBJ databases">
        <authorList>
            <person name="Gilroy R."/>
        </authorList>
    </citation>
    <scope>NUCLEOTIDE SEQUENCE</scope>
    <source>
        <strain evidence="6">ChiBcec18-1249</strain>
    </source>
</reference>
<evidence type="ECO:0000256" key="4">
    <source>
        <dbReference type="ARBA" id="ARBA00022840"/>
    </source>
</evidence>
<dbReference type="Gene3D" id="3.40.50.300">
    <property type="entry name" value="P-loop containing nucleotide triphosphate hydrolases"/>
    <property type="match status" value="1"/>
</dbReference>
<organism evidence="6 7">
    <name type="scientific">Candidatus Oscillibacter excrementigallinarum</name>
    <dbReference type="NCBI Taxonomy" id="2838716"/>
    <lineage>
        <taxon>Bacteria</taxon>
        <taxon>Bacillati</taxon>
        <taxon>Bacillota</taxon>
        <taxon>Clostridia</taxon>
        <taxon>Eubacteriales</taxon>
        <taxon>Oscillospiraceae</taxon>
        <taxon>Oscillibacter</taxon>
    </lineage>
</organism>
<dbReference type="SMART" id="SM00382">
    <property type="entry name" value="AAA"/>
    <property type="match status" value="1"/>
</dbReference>
<sequence>MEIVVRNLCKSFGGQAVLRDLSFTAGPGITCVMAPSGSGKTTLLRVLLGLERSDSGTVEGLAGKRVSAVFQEDRLLEHLSAGGNLRFVLGRAYDPKAARALLDRLDLPDTGTQPVREFSGGMKRRLALARALLAPFDVLLLDEPFTGLDQANRDRALAAIRETAGDRPVLLVTHDPADAAGSPVVTL</sequence>
<dbReference type="Pfam" id="PF00005">
    <property type="entry name" value="ABC_tran"/>
    <property type="match status" value="1"/>
</dbReference>
<evidence type="ECO:0000313" key="6">
    <source>
        <dbReference type="EMBL" id="HJB14408.1"/>
    </source>
</evidence>
<accession>A0A9D2RSU2</accession>
<dbReference type="PROSITE" id="PS00211">
    <property type="entry name" value="ABC_TRANSPORTER_1"/>
    <property type="match status" value="1"/>
</dbReference>
<dbReference type="EMBL" id="DWZJ01000108">
    <property type="protein sequence ID" value="HJB14408.1"/>
    <property type="molecule type" value="Genomic_DNA"/>
</dbReference>
<protein>
    <submittedName>
        <fullName evidence="6">ATP-binding cassette domain-containing protein</fullName>
    </submittedName>
</protein>
<dbReference type="GO" id="GO:0005524">
    <property type="term" value="F:ATP binding"/>
    <property type="evidence" value="ECO:0007669"/>
    <property type="project" value="UniProtKB-KW"/>
</dbReference>
<feature type="domain" description="ABC transporter" evidence="5">
    <location>
        <begin position="3"/>
        <end position="187"/>
    </location>
</feature>